<dbReference type="RefSeq" id="WP_092979945.1">
    <property type="nucleotide sequence ID" value="NZ_FOYQ01000001.1"/>
</dbReference>
<evidence type="ECO:0000313" key="2">
    <source>
        <dbReference type="Proteomes" id="UP000199534"/>
    </source>
</evidence>
<dbReference type="Gene3D" id="1.20.120.160">
    <property type="entry name" value="HPT domain"/>
    <property type="match status" value="1"/>
</dbReference>
<keyword evidence="2" id="KW-1185">Reference proteome</keyword>
<evidence type="ECO:0008006" key="3">
    <source>
        <dbReference type="Google" id="ProtNLM"/>
    </source>
</evidence>
<dbReference type="InterPro" id="IPR036641">
    <property type="entry name" value="HPT_dom_sf"/>
</dbReference>
<dbReference type="SUPFAM" id="SSF47226">
    <property type="entry name" value="Histidine-containing phosphotransfer domain, HPT domain"/>
    <property type="match status" value="1"/>
</dbReference>
<dbReference type="OrthoDB" id="1441381at2"/>
<name>A0A1I6FN53_9FLAO</name>
<accession>A0A1I6FN53</accession>
<sequence length="106" mass="12144">MTEEANLDYIDNLAGGDASFRQQFIGILKDEFPSEKALYEKSISEESYRMAYETVHKVKHKINVLGMERSHALAVRHEAELREGLCNLSGEFQEVLNYIASYLKTI</sequence>
<evidence type="ECO:0000313" key="1">
    <source>
        <dbReference type="EMBL" id="SFR31361.1"/>
    </source>
</evidence>
<dbReference type="Proteomes" id="UP000199534">
    <property type="component" value="Unassembled WGS sequence"/>
</dbReference>
<dbReference type="GO" id="GO:0000160">
    <property type="term" value="P:phosphorelay signal transduction system"/>
    <property type="evidence" value="ECO:0007669"/>
    <property type="project" value="InterPro"/>
</dbReference>
<dbReference type="EMBL" id="FOYQ01000001">
    <property type="protein sequence ID" value="SFR31361.1"/>
    <property type="molecule type" value="Genomic_DNA"/>
</dbReference>
<proteinExistence type="predicted"/>
<dbReference type="AlphaFoldDB" id="A0A1I6FN53"/>
<reference evidence="1 2" key="1">
    <citation type="submission" date="2016-10" db="EMBL/GenBank/DDBJ databases">
        <authorList>
            <person name="de Groot N.N."/>
        </authorList>
    </citation>
    <scope>NUCLEOTIDE SEQUENCE [LARGE SCALE GENOMIC DNA]</scope>
    <source>
        <strain evidence="1 2">DSM 21019</strain>
    </source>
</reference>
<protein>
    <recommendedName>
        <fullName evidence="3">HPt domain-containing protein</fullName>
    </recommendedName>
</protein>
<gene>
    <name evidence="1" type="ORF">SAMN04490243_0187</name>
</gene>
<organism evidence="1 2">
    <name type="scientific">Robiginitalea myxolifaciens</name>
    <dbReference type="NCBI Taxonomy" id="400055"/>
    <lineage>
        <taxon>Bacteria</taxon>
        <taxon>Pseudomonadati</taxon>
        <taxon>Bacteroidota</taxon>
        <taxon>Flavobacteriia</taxon>
        <taxon>Flavobacteriales</taxon>
        <taxon>Flavobacteriaceae</taxon>
        <taxon>Robiginitalea</taxon>
    </lineage>
</organism>
<dbReference type="STRING" id="400055.SAMN04490243_0187"/>